<keyword evidence="2" id="KW-1185">Reference proteome</keyword>
<dbReference type="KEGG" id="bkw:BkAM31D_21110"/>
<gene>
    <name evidence="1" type="ORF">BkAM31D_21110</name>
</gene>
<proteinExistence type="predicted"/>
<dbReference type="AlphaFoldDB" id="A0A1X9MM51"/>
<name>A0A1X9MM51_9BACI</name>
<dbReference type="Proteomes" id="UP000193006">
    <property type="component" value="Chromosome"/>
</dbReference>
<evidence type="ECO:0000313" key="2">
    <source>
        <dbReference type="Proteomes" id="UP000193006"/>
    </source>
</evidence>
<accession>A0A1X9MM51</accession>
<protein>
    <submittedName>
        <fullName evidence="1">Uncharacterized protein</fullName>
    </submittedName>
</protein>
<dbReference type="EMBL" id="CP020814">
    <property type="protein sequence ID" value="ARK32142.1"/>
    <property type="molecule type" value="Genomic_DNA"/>
</dbReference>
<reference evidence="1 2" key="1">
    <citation type="submission" date="2017-04" db="EMBL/GenBank/DDBJ databases">
        <title>Bacillus krulwichiae AM31D Genome sequencing and assembly.</title>
        <authorList>
            <person name="Krulwich T.A."/>
            <person name="Anastor L."/>
            <person name="Ehrlich R."/>
            <person name="Ehrlich G.D."/>
            <person name="Janto B."/>
        </authorList>
    </citation>
    <scope>NUCLEOTIDE SEQUENCE [LARGE SCALE GENOMIC DNA]</scope>
    <source>
        <strain evidence="1 2">AM31D</strain>
    </source>
</reference>
<sequence>MQGQTVRCDKCRRGTKIDLEERKYGQGKRESYFKCEHCSHKYTTHVTDSRVRKWQQELRKTKDHIQKLRLQLKIGERMQILKNELLKDGG</sequence>
<dbReference type="STRING" id="199441.BkAM31D_21110"/>
<organism evidence="1 2">
    <name type="scientific">Halalkalibacter krulwichiae</name>
    <dbReference type="NCBI Taxonomy" id="199441"/>
    <lineage>
        <taxon>Bacteria</taxon>
        <taxon>Bacillati</taxon>
        <taxon>Bacillota</taxon>
        <taxon>Bacilli</taxon>
        <taxon>Bacillales</taxon>
        <taxon>Bacillaceae</taxon>
        <taxon>Halalkalibacter</taxon>
    </lineage>
</organism>
<evidence type="ECO:0000313" key="1">
    <source>
        <dbReference type="EMBL" id="ARK32142.1"/>
    </source>
</evidence>